<proteinExistence type="predicted"/>
<name>A0AAN9W5T0_9ORTH</name>
<protein>
    <submittedName>
        <fullName evidence="1">Uncharacterized protein</fullName>
    </submittedName>
</protein>
<keyword evidence="2" id="KW-1185">Reference proteome</keyword>
<organism evidence="1 2">
    <name type="scientific">Gryllus longicercus</name>
    <dbReference type="NCBI Taxonomy" id="2509291"/>
    <lineage>
        <taxon>Eukaryota</taxon>
        <taxon>Metazoa</taxon>
        <taxon>Ecdysozoa</taxon>
        <taxon>Arthropoda</taxon>
        <taxon>Hexapoda</taxon>
        <taxon>Insecta</taxon>
        <taxon>Pterygota</taxon>
        <taxon>Neoptera</taxon>
        <taxon>Polyneoptera</taxon>
        <taxon>Orthoptera</taxon>
        <taxon>Ensifera</taxon>
        <taxon>Gryllidea</taxon>
        <taxon>Grylloidea</taxon>
        <taxon>Gryllidae</taxon>
        <taxon>Gryllinae</taxon>
        <taxon>Gryllus</taxon>
    </lineage>
</organism>
<evidence type="ECO:0000313" key="1">
    <source>
        <dbReference type="EMBL" id="KAK7873815.1"/>
    </source>
</evidence>
<comment type="caution">
    <text evidence="1">The sequence shown here is derived from an EMBL/GenBank/DDBJ whole genome shotgun (WGS) entry which is preliminary data.</text>
</comment>
<evidence type="ECO:0000313" key="2">
    <source>
        <dbReference type="Proteomes" id="UP001378592"/>
    </source>
</evidence>
<dbReference type="Proteomes" id="UP001378592">
    <property type="component" value="Unassembled WGS sequence"/>
</dbReference>
<reference evidence="1 2" key="1">
    <citation type="submission" date="2024-03" db="EMBL/GenBank/DDBJ databases">
        <title>The genome assembly and annotation of the cricket Gryllus longicercus Weissman &amp; Gray.</title>
        <authorList>
            <person name="Szrajer S."/>
            <person name="Gray D."/>
            <person name="Ylla G."/>
        </authorList>
    </citation>
    <scope>NUCLEOTIDE SEQUENCE [LARGE SCALE GENOMIC DNA]</scope>
    <source>
        <strain evidence="1">DAG 2021-001</strain>
        <tissue evidence="1">Whole body minus gut</tissue>
    </source>
</reference>
<dbReference type="AlphaFoldDB" id="A0AAN9W5T0"/>
<sequence>MSRALELKNIRAVLGHFNVADFQKHVILCFPNHLQEISKRKIKNVTKKVMVNQLTNVIKDESKISLHALHLRLCSVNVSLHSQRRNWHAYEMKNPMDKVVDMKRLHGKLVQGCRLNNLECDIDILKHKDILWITIIQKITKKKHSLVRARPTFCAHILGTSYLFYNGVLEAKMRETFLHAFSFTAVRDLCLFGRDIKSLHKILIRKEGGVASLTVPSYNVEKPRTIFGSRDYTQHENRKKFAAKCFPVDAKVETLTFTNGNSKWGSDIETEDGEGLELRWVIKISSPNVFSALKGFCENNLIEPEHAKAYALRLGKEGKSKIPLPIITSSGHTNE</sequence>
<gene>
    <name evidence="1" type="ORF">R5R35_005795</name>
</gene>
<dbReference type="EMBL" id="JAZDUA010000009">
    <property type="protein sequence ID" value="KAK7873815.1"/>
    <property type="molecule type" value="Genomic_DNA"/>
</dbReference>
<accession>A0AAN9W5T0</accession>